<protein>
    <submittedName>
        <fullName evidence="1">Uncharacterized protein</fullName>
    </submittedName>
</protein>
<proteinExistence type="predicted"/>
<reference evidence="1" key="4">
    <citation type="submission" date="2017-10" db="EMBL/GenBank/DDBJ databases">
        <authorList>
            <person name="Banno H."/>
            <person name="Chua N.-H."/>
        </authorList>
    </citation>
    <scope>NUCLEOTIDE SEQUENCE</scope>
    <source>
        <strain evidence="1">OMI</strain>
    </source>
</reference>
<accession>A0A292ZBP0</accession>
<dbReference type="Proteomes" id="UP000221538">
    <property type="component" value="Unassembled WGS sequence"/>
</dbReference>
<reference evidence="4" key="5">
    <citation type="submission" date="2020-08" db="EMBL/GenBank/DDBJ databases">
        <title>Complete genome sequence of Sphingobium barthaii strain KK22, a high-molecular-weight polycyclic aromatic hydrocarbon-degrading soil bacterium.</title>
        <authorList>
            <person name="Mori J.F."/>
            <person name="Kanaly R.A."/>
        </authorList>
    </citation>
    <scope>NUCLEOTIDE SEQUENCE [LARGE SCALE GENOMIC DNA]</scope>
    <source>
        <strain evidence="4">KK22</strain>
    </source>
</reference>
<dbReference type="KEGG" id="sbar:H5V43_09760"/>
<reference evidence="1 3" key="2">
    <citation type="journal article" date="2013" name="Environ. Sci. Technol.">
        <title>The 4-tert-butylphenol-utilizing bacterium Sphingobium fuliginis OMI can degrade bisphenols via phenolic ring hydroxylation and meta-cleavage pathway.</title>
        <authorList>
            <person name="Ogata Y."/>
            <person name="Goda S."/>
            <person name="Toyama T."/>
            <person name="Sei K."/>
            <person name="Ike M."/>
        </authorList>
    </citation>
    <scope>NUCLEOTIDE SEQUENCE [LARGE SCALE GENOMIC DNA]</scope>
    <source>
        <strain evidence="1 3">OMI</strain>
    </source>
</reference>
<evidence type="ECO:0000313" key="4">
    <source>
        <dbReference type="Proteomes" id="UP000593663"/>
    </source>
</evidence>
<organism evidence="1 3">
    <name type="scientific">Sphingobium fuliginis (strain ATCC 27551)</name>
    <dbReference type="NCBI Taxonomy" id="336203"/>
    <lineage>
        <taxon>Bacteria</taxon>
        <taxon>Pseudomonadati</taxon>
        <taxon>Pseudomonadota</taxon>
        <taxon>Alphaproteobacteria</taxon>
        <taxon>Sphingomonadales</taxon>
        <taxon>Sphingomonadaceae</taxon>
        <taxon>Sphingobium</taxon>
    </lineage>
</organism>
<reference evidence="1 3" key="1">
    <citation type="journal article" date="2013" name="Biodegradation">
        <title>Occurrence of 4-tert-butylphenol (4-t-BP) biodegradation in an aquatic sample caused by the presence of Spirodela polyrrhiza and isolation of a 4-t-BP-utilizing bacterium.</title>
        <authorList>
            <person name="Ogata Y."/>
            <person name="Toyama T."/>
            <person name="Yu N."/>
            <person name="Wang X."/>
            <person name="Sei K."/>
            <person name="Ike M."/>
        </authorList>
    </citation>
    <scope>NUCLEOTIDE SEQUENCE [LARGE SCALE GENOMIC DNA]</scope>
    <source>
        <strain evidence="1 3">OMI</strain>
    </source>
</reference>
<sequence>MVKPLLLEKQESQGLAKPALFERRWFIKLDFPVLCKRLISDIQPLETLLALRPIEKKVHIGPICSRVEAWGKAGAVHRLL</sequence>
<name>A0A292ZBP0_SPHSA</name>
<reference evidence="1" key="3">
    <citation type="submission" date="2017-10" db="EMBL/GenBank/DDBJ databases">
        <title>Bioaugmenting a lab-scale membrane bioreactor with Sphingobium fuliginis OMI to degrade 4-tert-butylphenol.</title>
        <authorList>
            <person name="Takada K."/>
            <person name="Shiba T."/>
            <person name="Soda S."/>
            <person name="Inoue D."/>
            <person name="Miyake M."/>
            <person name="Eguchi M."/>
            <person name="Ike M."/>
        </authorList>
    </citation>
    <scope>NUCLEOTIDE SEQUENCE</scope>
    <source>
        <strain evidence="1">OMI</strain>
    </source>
</reference>
<evidence type="ECO:0000313" key="1">
    <source>
        <dbReference type="EMBL" id="GAY22122.1"/>
    </source>
</evidence>
<evidence type="ECO:0000313" key="3">
    <source>
        <dbReference type="Proteomes" id="UP000221538"/>
    </source>
</evidence>
<dbReference type="EMBL" id="BEWI01000032">
    <property type="protein sequence ID" value="GAY22122.1"/>
    <property type="molecule type" value="Genomic_DNA"/>
</dbReference>
<dbReference type="EMBL" id="CP060035">
    <property type="protein sequence ID" value="QOT70448.1"/>
    <property type="molecule type" value="Genomic_DNA"/>
</dbReference>
<dbReference type="RefSeq" id="WP_025550341.1">
    <property type="nucleotide sequence ID" value="NZ_BATN01000080.1"/>
</dbReference>
<dbReference type="Proteomes" id="UP000593663">
    <property type="component" value="Chromosome 1"/>
</dbReference>
<gene>
    <name evidence="2" type="ORF">H5V43_09760</name>
    <name evidence="1" type="ORF">SFOMI_2677</name>
</gene>
<evidence type="ECO:0000313" key="2">
    <source>
        <dbReference type="EMBL" id="QOT70448.1"/>
    </source>
</evidence>
<reference evidence="2" key="6">
    <citation type="journal article" date="2021" name="Microbiol. Resour. Announc.">
        <title>Complete Genome Sequence of Sphingobium barthaii KK22, a High-Molecular-Weight Polycyclic Aromatic Hydrocarbon-Degrading Soil Bacterium.</title>
        <authorList>
            <person name="Mori J.F."/>
            <person name="Kanaly R.A."/>
        </authorList>
    </citation>
    <scope>NUCLEOTIDE SEQUENCE</scope>
    <source>
        <strain evidence="2">KK22</strain>
    </source>
</reference>
<dbReference type="AlphaFoldDB" id="A0A292ZBP0"/>